<dbReference type="AlphaFoldDB" id="A0A557SW13"/>
<protein>
    <submittedName>
        <fullName evidence="2">Uncharacterized protein</fullName>
    </submittedName>
</protein>
<accession>A0A557SW13</accession>
<keyword evidence="1" id="KW-0472">Membrane</keyword>
<organism evidence="2 3">
    <name type="scientific">Candidatus Nitrosocosmicus arcticus</name>
    <dbReference type="NCBI Taxonomy" id="2035267"/>
    <lineage>
        <taxon>Archaea</taxon>
        <taxon>Nitrososphaerota</taxon>
        <taxon>Nitrososphaeria</taxon>
        <taxon>Nitrososphaerales</taxon>
        <taxon>Nitrososphaeraceae</taxon>
        <taxon>Candidatus Nitrosocosmicus</taxon>
    </lineage>
</organism>
<evidence type="ECO:0000313" key="3">
    <source>
        <dbReference type="Proteomes" id="UP000315289"/>
    </source>
</evidence>
<dbReference type="Gene3D" id="1.10.510.10">
    <property type="entry name" value="Transferase(Phosphotransferase) domain 1"/>
    <property type="match status" value="1"/>
</dbReference>
<proteinExistence type="predicted"/>
<reference evidence="2 3" key="1">
    <citation type="journal article" date="2019" name="Front. Microbiol.">
        <title>Ammonia Oxidation by the Arctic Terrestrial Thaumarchaeote Candidatus Nitrosocosmicus arcticus Is Stimulated by Increasing Temperatures.</title>
        <authorList>
            <person name="Alves R.J.E."/>
            <person name="Kerou M."/>
            <person name="Zappe A."/>
            <person name="Bittner R."/>
            <person name="Abby S.S."/>
            <person name="Schmidt H.A."/>
            <person name="Pfeifer K."/>
            <person name="Schleper C."/>
        </authorList>
    </citation>
    <scope>NUCLEOTIDE SEQUENCE [LARGE SCALE GENOMIC DNA]</scope>
    <source>
        <strain evidence="2 3">Kfb</strain>
    </source>
</reference>
<dbReference type="Proteomes" id="UP000315289">
    <property type="component" value="Unassembled WGS sequence"/>
</dbReference>
<keyword evidence="3" id="KW-1185">Reference proteome</keyword>
<evidence type="ECO:0000313" key="2">
    <source>
        <dbReference type="EMBL" id="TVP40807.1"/>
    </source>
</evidence>
<sequence>MHFVNWQRDIAISRIDGKMVVIKRNKMVKSINEYLLVFIFTFISFVLMHPTPPLKIGKSILLNEGSLNRHKLKDLGIHTPRLIEINKDVIIEEYIDGGNLYGFLKKSNNLEIVSKVGTITRTLHNSGSCFIDNKAQNYLVKDLEIIRTDLGLIQNHVSEYTKSLDIGIFLASLLDLDNEKYKIVEKSFLDGYKNNPSDKLPYLSVIVRNITALVLVSDHYNLAKNLLKKSDMN</sequence>
<name>A0A557SW13_9ARCH</name>
<keyword evidence="1" id="KW-1133">Transmembrane helix</keyword>
<dbReference type="SUPFAM" id="SSF56112">
    <property type="entry name" value="Protein kinase-like (PK-like)"/>
    <property type="match status" value="1"/>
</dbReference>
<keyword evidence="1" id="KW-0812">Transmembrane</keyword>
<gene>
    <name evidence="2" type="ORF">NARC_60194</name>
</gene>
<feature type="transmembrane region" description="Helical" evidence="1">
    <location>
        <begin position="31"/>
        <end position="49"/>
    </location>
</feature>
<evidence type="ECO:0000256" key="1">
    <source>
        <dbReference type="SAM" id="Phobius"/>
    </source>
</evidence>
<dbReference type="InterPro" id="IPR011009">
    <property type="entry name" value="Kinase-like_dom_sf"/>
</dbReference>
<dbReference type="EMBL" id="VOAH01000006">
    <property type="protein sequence ID" value="TVP40807.1"/>
    <property type="molecule type" value="Genomic_DNA"/>
</dbReference>
<comment type="caution">
    <text evidence="2">The sequence shown here is derived from an EMBL/GenBank/DDBJ whole genome shotgun (WGS) entry which is preliminary data.</text>
</comment>
<dbReference type="RefSeq" id="WP_144730411.1">
    <property type="nucleotide sequence ID" value="NZ_ML675582.1"/>
</dbReference>